<dbReference type="AlphaFoldDB" id="E4NJH9"/>
<proteinExistence type="predicted"/>
<dbReference type="HOGENOM" id="CLU_2479204_0_0_11"/>
<reference evidence="2 3" key="1">
    <citation type="journal article" date="2010" name="DNA Res.">
        <title>Genome sequence of Kitasatospora setae NBRC 14216T: an evolutionary snapshot of the family Streptomycetaceae.</title>
        <authorList>
            <person name="Ichikawa N."/>
            <person name="Oguchi A."/>
            <person name="Ikeda H."/>
            <person name="Ishikawa J."/>
            <person name="Kitani S."/>
            <person name="Watanabe Y."/>
            <person name="Nakamura S."/>
            <person name="Katano Y."/>
            <person name="Kishi E."/>
            <person name="Sasagawa M."/>
            <person name="Ankai A."/>
            <person name="Fukui S."/>
            <person name="Hashimoto Y."/>
            <person name="Kamata S."/>
            <person name="Otoguro M."/>
            <person name="Tanikawa S."/>
            <person name="Nihira T."/>
            <person name="Horinouchi S."/>
            <person name="Ohnishi Y."/>
            <person name="Hayakawa M."/>
            <person name="Kuzuyama T."/>
            <person name="Arisawa A."/>
            <person name="Nomoto F."/>
            <person name="Miura H."/>
            <person name="Takahashi Y."/>
            <person name="Fujita N."/>
        </authorList>
    </citation>
    <scope>NUCLEOTIDE SEQUENCE [LARGE SCALE GENOMIC DNA]</scope>
    <source>
        <strain evidence="3">ATCC 33774 / DSM 43861 / JCM 3304 / KCC A-0304 / NBRC 14216 / KM-6054</strain>
    </source>
</reference>
<feature type="compositionally biased region" description="Low complexity" evidence="1">
    <location>
        <begin position="68"/>
        <end position="87"/>
    </location>
</feature>
<evidence type="ECO:0000256" key="1">
    <source>
        <dbReference type="SAM" id="MobiDB-lite"/>
    </source>
</evidence>
<sequence length="87" mass="8877">MGSPCGPRHHADRSGPPAPGEHSPGGYRPYGSAGPARRRRIPFHREPGFPPDGIATVPADPQADALGRTSRSTSPSGRSGSAPPGST</sequence>
<accession>E4NJH9</accession>
<protein>
    <submittedName>
        <fullName evidence="2">Putative truncated transcriptional regulator</fullName>
    </submittedName>
</protein>
<dbReference type="eggNOG" id="COG0789">
    <property type="taxonomic scope" value="Bacteria"/>
</dbReference>
<gene>
    <name evidence="2" type="ordered locus">KSE_73720</name>
</gene>
<dbReference type="Proteomes" id="UP000007076">
    <property type="component" value="Chromosome"/>
</dbReference>
<name>E4NJH9_KITSK</name>
<dbReference type="KEGG" id="ksk:KSE_73720"/>
<evidence type="ECO:0000313" key="3">
    <source>
        <dbReference type="Proteomes" id="UP000007076"/>
    </source>
</evidence>
<feature type="region of interest" description="Disordered" evidence="1">
    <location>
        <begin position="1"/>
        <end position="87"/>
    </location>
</feature>
<keyword evidence="3" id="KW-1185">Reference proteome</keyword>
<organism evidence="2 3">
    <name type="scientific">Kitasatospora setae (strain ATCC 33774 / DSM 43861 / JCM 3304 / KCC A-0304 / NBRC 14216 / KM-6054)</name>
    <name type="common">Streptomyces setae</name>
    <dbReference type="NCBI Taxonomy" id="452652"/>
    <lineage>
        <taxon>Bacteria</taxon>
        <taxon>Bacillati</taxon>
        <taxon>Actinomycetota</taxon>
        <taxon>Actinomycetes</taxon>
        <taxon>Kitasatosporales</taxon>
        <taxon>Streptomycetaceae</taxon>
        <taxon>Kitasatospora</taxon>
    </lineage>
</organism>
<dbReference type="STRING" id="452652.KSE_73720"/>
<dbReference type="EMBL" id="AP010968">
    <property type="protein sequence ID" value="BAJ33127.1"/>
    <property type="molecule type" value="Genomic_DNA"/>
</dbReference>
<evidence type="ECO:0000313" key="2">
    <source>
        <dbReference type="EMBL" id="BAJ33127.1"/>
    </source>
</evidence>